<dbReference type="AlphaFoldDB" id="A0A831PQY2"/>
<evidence type="ECO:0000256" key="6">
    <source>
        <dbReference type="ARBA" id="ARBA00022989"/>
    </source>
</evidence>
<keyword evidence="3" id="KW-0328">Glycosyltransferase</keyword>
<keyword evidence="6 8" id="KW-1133">Transmembrane helix</keyword>
<accession>A0A831PQY2</accession>
<keyword evidence="5 8" id="KW-0812">Transmembrane</keyword>
<feature type="transmembrane region" description="Helical" evidence="8">
    <location>
        <begin position="12"/>
        <end position="34"/>
    </location>
</feature>
<dbReference type="Pfam" id="PF13231">
    <property type="entry name" value="PMT_2"/>
    <property type="match status" value="1"/>
</dbReference>
<organism evidence="10">
    <name type="scientific">Mariniphaga anaerophila</name>
    <dbReference type="NCBI Taxonomy" id="1484053"/>
    <lineage>
        <taxon>Bacteria</taxon>
        <taxon>Pseudomonadati</taxon>
        <taxon>Bacteroidota</taxon>
        <taxon>Bacteroidia</taxon>
        <taxon>Marinilabiliales</taxon>
        <taxon>Prolixibacteraceae</taxon>
        <taxon>Mariniphaga</taxon>
    </lineage>
</organism>
<protein>
    <submittedName>
        <fullName evidence="10">Glycosyltransferase family 39 protein</fullName>
    </submittedName>
</protein>
<dbReference type="EMBL" id="DSDK01000610">
    <property type="protein sequence ID" value="HDR52148.1"/>
    <property type="molecule type" value="Genomic_DNA"/>
</dbReference>
<evidence type="ECO:0000256" key="2">
    <source>
        <dbReference type="ARBA" id="ARBA00022475"/>
    </source>
</evidence>
<evidence type="ECO:0000256" key="1">
    <source>
        <dbReference type="ARBA" id="ARBA00004651"/>
    </source>
</evidence>
<keyword evidence="7 8" id="KW-0472">Membrane</keyword>
<feature type="transmembrane region" description="Helical" evidence="8">
    <location>
        <begin position="318"/>
        <end position="337"/>
    </location>
</feature>
<dbReference type="GO" id="GO:0009103">
    <property type="term" value="P:lipopolysaccharide biosynthetic process"/>
    <property type="evidence" value="ECO:0007669"/>
    <property type="project" value="UniProtKB-ARBA"/>
</dbReference>
<feature type="transmembrane region" description="Helical" evidence="8">
    <location>
        <begin position="287"/>
        <end position="306"/>
    </location>
</feature>
<feature type="transmembrane region" description="Helical" evidence="8">
    <location>
        <begin position="264"/>
        <end position="281"/>
    </location>
</feature>
<feature type="transmembrane region" description="Helical" evidence="8">
    <location>
        <begin position="68"/>
        <end position="90"/>
    </location>
</feature>
<feature type="transmembrane region" description="Helical" evidence="8">
    <location>
        <begin position="186"/>
        <end position="205"/>
    </location>
</feature>
<dbReference type="GO" id="GO:0005886">
    <property type="term" value="C:plasma membrane"/>
    <property type="evidence" value="ECO:0007669"/>
    <property type="project" value="UniProtKB-SubCell"/>
</dbReference>
<name>A0A831PQY2_9BACT</name>
<reference evidence="10" key="1">
    <citation type="journal article" date="2020" name="mSystems">
        <title>Genome- and Community-Level Interaction Insights into Carbon Utilization and Element Cycling Functions of Hydrothermarchaeota in Hydrothermal Sediment.</title>
        <authorList>
            <person name="Zhou Z."/>
            <person name="Liu Y."/>
            <person name="Xu W."/>
            <person name="Pan J."/>
            <person name="Luo Z.H."/>
            <person name="Li M."/>
        </authorList>
    </citation>
    <scope>NUCLEOTIDE SEQUENCE [LARGE SCALE GENOMIC DNA]</scope>
    <source>
        <strain evidence="10">SpSt-1217</strain>
    </source>
</reference>
<dbReference type="InterPro" id="IPR038731">
    <property type="entry name" value="RgtA/B/C-like"/>
</dbReference>
<evidence type="ECO:0000256" key="3">
    <source>
        <dbReference type="ARBA" id="ARBA00022676"/>
    </source>
</evidence>
<evidence type="ECO:0000256" key="8">
    <source>
        <dbReference type="SAM" id="Phobius"/>
    </source>
</evidence>
<evidence type="ECO:0000256" key="7">
    <source>
        <dbReference type="ARBA" id="ARBA00023136"/>
    </source>
</evidence>
<sequence>MGMGQFSKQQTFWMGLFVFFIINFFQALFIELHFDEAYYWLYSRNLAWGYFDHPPMVAALISGGTQLFGGYLGVRFFFILLTLSSFILLWDLVKPYHNSPLIFWLMVFSISLWMPYTFFAVPDTPLFFFAVLFLWLYRKYLQKATWTIVFGLAFATAGMFYSKYHGFLLLLFVFLSNPKLIKETKAWVVVLLTLVLLVPHFYWQIENQFPTFKYHLVESHQTAYKIDVTLNYLMGLVVLTGPFLGWLFLYSAARYRTSGEWERALKFVFAGVFLFFFFVTFGGDIELHWPLIAYIPMFILAYISIGKHERWQKLVKKLGVAGFFVFLAVRIYLMAGAPGVPIEAVQQMTGWKEETALLQKEAGDKPVVFSESYQKASLYAFHTDRPSTTYALLSGFYKYSQFDLWPIEDKIQGQDVLFVSMDKLLMKDNVKHIEGNLKNWYVREISDFNSYSLLELKAHTGTFLLENKVLTVPEVAFFNPYERVVELEKNPDLQAHLQLWVYAERKWKLLDESSLENLKIESGETVSVRNVIFNLPDSVNGNQRFFLGLQNGPFLPVHSHVEFEMHVD</sequence>
<evidence type="ECO:0000256" key="5">
    <source>
        <dbReference type="ARBA" id="ARBA00022692"/>
    </source>
</evidence>
<dbReference type="PANTHER" id="PTHR33908">
    <property type="entry name" value="MANNOSYLTRANSFERASE YKCB-RELATED"/>
    <property type="match status" value="1"/>
</dbReference>
<feature type="transmembrane region" description="Helical" evidence="8">
    <location>
        <begin position="232"/>
        <end position="252"/>
    </location>
</feature>
<feature type="domain" description="Glycosyltransferase RgtA/B/C/D-like" evidence="9">
    <location>
        <begin position="52"/>
        <end position="203"/>
    </location>
</feature>
<comment type="subcellular location">
    <subcellularLocation>
        <location evidence="1">Cell membrane</location>
        <topology evidence="1">Multi-pass membrane protein</topology>
    </subcellularLocation>
</comment>
<dbReference type="Proteomes" id="UP000886047">
    <property type="component" value="Unassembled WGS sequence"/>
</dbReference>
<dbReference type="PANTHER" id="PTHR33908:SF11">
    <property type="entry name" value="MEMBRANE PROTEIN"/>
    <property type="match status" value="1"/>
</dbReference>
<evidence type="ECO:0000256" key="4">
    <source>
        <dbReference type="ARBA" id="ARBA00022679"/>
    </source>
</evidence>
<keyword evidence="4" id="KW-0808">Transferase</keyword>
<comment type="caution">
    <text evidence="10">The sequence shown here is derived from an EMBL/GenBank/DDBJ whole genome shotgun (WGS) entry which is preliminary data.</text>
</comment>
<proteinExistence type="predicted"/>
<evidence type="ECO:0000259" key="9">
    <source>
        <dbReference type="Pfam" id="PF13231"/>
    </source>
</evidence>
<dbReference type="InterPro" id="IPR050297">
    <property type="entry name" value="LipidA_mod_glycosyltrf_83"/>
</dbReference>
<dbReference type="GO" id="GO:0016763">
    <property type="term" value="F:pentosyltransferase activity"/>
    <property type="evidence" value="ECO:0007669"/>
    <property type="project" value="TreeGrafter"/>
</dbReference>
<keyword evidence="2" id="KW-1003">Cell membrane</keyword>
<gene>
    <name evidence="10" type="ORF">ENN90_11115</name>
</gene>
<evidence type="ECO:0000313" key="10">
    <source>
        <dbReference type="EMBL" id="HDR52148.1"/>
    </source>
</evidence>
<feature type="transmembrane region" description="Helical" evidence="8">
    <location>
        <begin position="102"/>
        <end position="135"/>
    </location>
</feature>
<feature type="transmembrane region" description="Helical" evidence="8">
    <location>
        <begin position="147"/>
        <end position="174"/>
    </location>
</feature>